<dbReference type="AlphaFoldDB" id="A0A319EB53"/>
<dbReference type="EMBL" id="KZ826342">
    <property type="protein sequence ID" value="PYI07387.1"/>
    <property type="molecule type" value="Genomic_DNA"/>
</dbReference>
<feature type="domain" description="Aminoglycoside phosphotransferase" evidence="1">
    <location>
        <begin position="265"/>
        <end position="329"/>
    </location>
</feature>
<dbReference type="Pfam" id="PF01636">
    <property type="entry name" value="APH"/>
    <property type="match status" value="2"/>
</dbReference>
<sequence>MSRVLLAFDDPAWLKSEETAQSWLDSLHRTECYRAIRDFIVRYREGQACELKRMMGGANMNYRLIYDDGTSAVLRVPVPGFAQFPDEKIQAEVAMMQWLKQNTSIPIPSILHWGTSEQNPLQLGPFILMEYIDHDTDLFGALNTPGLVNVQRPVLDPNISLERLAFFYRQMADVLLPLAVTPMSSIGSLIPKQNGNDDKGWDLSGRPVSIHWNELVRLGAFPKEELPTTSFPTTSSYLNTLADLHIKHLLRQPHDSITSKDDCRQKFLARLLFRKLAREDRLMIPTDDQVRLWCDDLRPANVLLDDNQNVTGVIDWEYTYSAPADFAYAPPWWLFLDKPHRWQKGLDDWTRGYEKCLGCFLEVLQECEDEWIRLDRLDEGQRLSRRMKESWESGRFWVVYAATHNFGFDLIFRERLDKIFFGSESNWETDWERRIQLLSHEEQSELDRLVKEKLESTGLS</sequence>
<evidence type="ECO:0000259" key="1">
    <source>
        <dbReference type="Pfam" id="PF01636"/>
    </source>
</evidence>
<gene>
    <name evidence="2" type="ORF">BO78DRAFT_341484</name>
</gene>
<accession>A0A319EB53</accession>
<protein>
    <submittedName>
        <fullName evidence="2">Phosphotransferase family protein</fullName>
    </submittedName>
</protein>
<evidence type="ECO:0000313" key="3">
    <source>
        <dbReference type="Proteomes" id="UP000248423"/>
    </source>
</evidence>
<dbReference type="InterPro" id="IPR011009">
    <property type="entry name" value="Kinase-like_dom_sf"/>
</dbReference>
<feature type="domain" description="Aminoglycoside phosphotransferase" evidence="1">
    <location>
        <begin position="58"/>
        <end position="134"/>
    </location>
</feature>
<dbReference type="PANTHER" id="PTHR21310">
    <property type="entry name" value="AMINOGLYCOSIDE PHOSPHOTRANSFERASE-RELATED-RELATED"/>
    <property type="match status" value="1"/>
</dbReference>
<evidence type="ECO:0000313" key="2">
    <source>
        <dbReference type="EMBL" id="PYI07387.1"/>
    </source>
</evidence>
<organism evidence="2 3">
    <name type="scientific">Aspergillus sclerotiicarbonarius (strain CBS 121057 / IBT 28362)</name>
    <dbReference type="NCBI Taxonomy" id="1448318"/>
    <lineage>
        <taxon>Eukaryota</taxon>
        <taxon>Fungi</taxon>
        <taxon>Dikarya</taxon>
        <taxon>Ascomycota</taxon>
        <taxon>Pezizomycotina</taxon>
        <taxon>Eurotiomycetes</taxon>
        <taxon>Eurotiomycetidae</taxon>
        <taxon>Eurotiales</taxon>
        <taxon>Aspergillaceae</taxon>
        <taxon>Aspergillus</taxon>
        <taxon>Aspergillus subgen. Circumdati</taxon>
    </lineage>
</organism>
<dbReference type="GO" id="GO:0016740">
    <property type="term" value="F:transferase activity"/>
    <property type="evidence" value="ECO:0007669"/>
    <property type="project" value="UniProtKB-KW"/>
</dbReference>
<dbReference type="SUPFAM" id="SSF56112">
    <property type="entry name" value="Protein kinase-like (PK-like)"/>
    <property type="match status" value="1"/>
</dbReference>
<dbReference type="OrthoDB" id="5412996at2759"/>
<dbReference type="PANTHER" id="PTHR21310:SF37">
    <property type="entry name" value="AMINOGLYCOSIDE PHOSPHOTRANSFERASE DOMAIN-CONTAINING PROTEIN"/>
    <property type="match status" value="1"/>
</dbReference>
<dbReference type="Gene3D" id="3.30.200.20">
    <property type="entry name" value="Phosphorylase Kinase, domain 1"/>
    <property type="match status" value="1"/>
</dbReference>
<dbReference type="InterPro" id="IPR051678">
    <property type="entry name" value="AGP_Transferase"/>
</dbReference>
<proteinExistence type="predicted"/>
<dbReference type="Gene3D" id="3.90.1200.10">
    <property type="match status" value="1"/>
</dbReference>
<reference evidence="2 3" key="1">
    <citation type="submission" date="2018-02" db="EMBL/GenBank/DDBJ databases">
        <title>The genomes of Aspergillus section Nigri reveals drivers in fungal speciation.</title>
        <authorList>
            <consortium name="DOE Joint Genome Institute"/>
            <person name="Vesth T.C."/>
            <person name="Nybo J."/>
            <person name="Theobald S."/>
            <person name="Brandl J."/>
            <person name="Frisvad J.C."/>
            <person name="Nielsen K.F."/>
            <person name="Lyhne E.K."/>
            <person name="Kogle M.E."/>
            <person name="Kuo A."/>
            <person name="Riley R."/>
            <person name="Clum A."/>
            <person name="Nolan M."/>
            <person name="Lipzen A."/>
            <person name="Salamov A."/>
            <person name="Henrissat B."/>
            <person name="Wiebenga A."/>
            <person name="De vries R.P."/>
            <person name="Grigoriev I.V."/>
            <person name="Mortensen U.H."/>
            <person name="Andersen M.R."/>
            <person name="Baker S.E."/>
        </authorList>
    </citation>
    <scope>NUCLEOTIDE SEQUENCE [LARGE SCALE GENOMIC DNA]</scope>
    <source>
        <strain evidence="2 3">CBS 121057</strain>
    </source>
</reference>
<name>A0A319EB53_ASPSB</name>
<dbReference type="InterPro" id="IPR002575">
    <property type="entry name" value="Aminoglycoside_PTrfase"/>
</dbReference>
<keyword evidence="2" id="KW-0808">Transferase</keyword>
<keyword evidence="3" id="KW-1185">Reference proteome</keyword>
<dbReference type="Proteomes" id="UP000248423">
    <property type="component" value="Unassembled WGS sequence"/>
</dbReference>
<dbReference type="STRING" id="1448318.A0A319EB53"/>
<dbReference type="VEuPathDB" id="FungiDB:BO78DRAFT_341484"/>